<dbReference type="AlphaFoldDB" id="A0AAE3FW46"/>
<accession>A0AAE3FW46</accession>
<dbReference type="RefSeq" id="WP_174654418.1">
    <property type="nucleotide sequence ID" value="NZ_JAKRVX010000002.1"/>
</dbReference>
<reference evidence="3" key="2">
    <citation type="submission" date="2022-02" db="EMBL/GenBank/DDBJ databases">
        <authorList>
            <person name="Elcheninov A.G."/>
            <person name="Sorokin D.Y."/>
            <person name="Kublanov I.V."/>
        </authorList>
    </citation>
    <scope>NUCLEOTIDE SEQUENCE</scope>
    <source>
        <strain evidence="3">AArc-St2</strain>
    </source>
</reference>
<proteinExistence type="predicted"/>
<dbReference type="EMBL" id="JAKRVX010000002">
    <property type="protein sequence ID" value="MCL9816413.1"/>
    <property type="molecule type" value="Genomic_DNA"/>
</dbReference>
<evidence type="ECO:0000256" key="1">
    <source>
        <dbReference type="SAM" id="MobiDB-lite"/>
    </source>
</evidence>
<protein>
    <recommendedName>
        <fullName evidence="2">DUF8113 domain-containing protein</fullName>
    </recommendedName>
</protein>
<dbReference type="Pfam" id="PF26418">
    <property type="entry name" value="DUF8113"/>
    <property type="match status" value="1"/>
</dbReference>
<organism evidence="3 4">
    <name type="scientific">Natronocalculus amylovorans</name>
    <dbReference type="NCBI Taxonomy" id="2917812"/>
    <lineage>
        <taxon>Archaea</taxon>
        <taxon>Methanobacteriati</taxon>
        <taxon>Methanobacteriota</taxon>
        <taxon>Stenosarchaea group</taxon>
        <taxon>Halobacteria</taxon>
        <taxon>Halobacteriales</taxon>
        <taxon>Haloferacaceae</taxon>
        <taxon>Natronocalculus</taxon>
    </lineage>
</organism>
<sequence length="107" mass="11380">MSDDSAFTSERETAIELLEDDSISAFYLGVIRDSEEIDTTFAQTADSPEDEGLQALSLLATHVRIVANQAGVDPSTVAGDAATLAGRLEDLSPEGMRSTEESEPDES</sequence>
<name>A0AAE3FW46_9EURY</name>
<gene>
    <name evidence="3" type="ORF">AArcSt2_05585</name>
</gene>
<feature type="region of interest" description="Disordered" evidence="1">
    <location>
        <begin position="86"/>
        <end position="107"/>
    </location>
</feature>
<keyword evidence="4" id="KW-1185">Reference proteome</keyword>
<feature type="domain" description="DUF8113" evidence="2">
    <location>
        <begin position="1"/>
        <end position="90"/>
    </location>
</feature>
<evidence type="ECO:0000259" key="2">
    <source>
        <dbReference type="Pfam" id="PF26418"/>
    </source>
</evidence>
<dbReference type="InterPro" id="IPR058426">
    <property type="entry name" value="DUF8113"/>
</dbReference>
<reference evidence="3" key="1">
    <citation type="journal article" date="2022" name="Syst. Appl. Microbiol.">
        <title>Natronocalculus amylovorans gen. nov., sp. nov., and Natranaeroarchaeum aerophilus sp. nov., dominant culturable amylolytic natronoarchaea from hypersaline soda lakes in southwestern Siberia.</title>
        <authorList>
            <person name="Sorokin D.Y."/>
            <person name="Elcheninov A.G."/>
            <person name="Khizhniak T.V."/>
            <person name="Koenen M."/>
            <person name="Bale N.J."/>
            <person name="Damste J.S.S."/>
            <person name="Kublanov I.V."/>
        </authorList>
    </citation>
    <scope>NUCLEOTIDE SEQUENCE</scope>
    <source>
        <strain evidence="3">AArc-St2</strain>
    </source>
</reference>
<dbReference type="Proteomes" id="UP001203207">
    <property type="component" value="Unassembled WGS sequence"/>
</dbReference>
<evidence type="ECO:0000313" key="3">
    <source>
        <dbReference type="EMBL" id="MCL9816413.1"/>
    </source>
</evidence>
<comment type="caution">
    <text evidence="3">The sequence shown here is derived from an EMBL/GenBank/DDBJ whole genome shotgun (WGS) entry which is preliminary data.</text>
</comment>
<evidence type="ECO:0000313" key="4">
    <source>
        <dbReference type="Proteomes" id="UP001203207"/>
    </source>
</evidence>